<gene>
    <name evidence="16" type="ORF">PsYK624_010100</name>
</gene>
<feature type="compositionally biased region" description="Basic and acidic residues" evidence="14">
    <location>
        <begin position="43"/>
        <end position="69"/>
    </location>
</feature>
<evidence type="ECO:0000256" key="11">
    <source>
        <dbReference type="ARBA" id="ARBA00023128"/>
    </source>
</evidence>
<evidence type="ECO:0000256" key="2">
    <source>
        <dbReference type="ARBA" id="ARBA00004173"/>
    </source>
</evidence>
<dbReference type="EC" id="2.7.7.7" evidence="4"/>
<dbReference type="PRINTS" id="PR00867">
    <property type="entry name" value="DNAPOLG"/>
</dbReference>
<proteinExistence type="inferred from homology"/>
<comment type="caution">
    <text evidence="16">The sequence shown here is derived from an EMBL/GenBank/DDBJ whole genome shotgun (WGS) entry which is preliminary data.</text>
</comment>
<dbReference type="Gene3D" id="3.30.70.370">
    <property type="match status" value="1"/>
</dbReference>
<evidence type="ECO:0000256" key="9">
    <source>
        <dbReference type="ARBA" id="ARBA00022932"/>
    </source>
</evidence>
<feature type="region of interest" description="Disordered" evidence="14">
    <location>
        <begin position="1"/>
        <end position="69"/>
    </location>
</feature>
<dbReference type="InterPro" id="IPR041336">
    <property type="entry name" value="DNApol_Exo"/>
</dbReference>
<dbReference type="PANTHER" id="PTHR10267:SF0">
    <property type="entry name" value="DNA POLYMERASE SUBUNIT GAMMA-1"/>
    <property type="match status" value="1"/>
</dbReference>
<evidence type="ECO:0000256" key="12">
    <source>
        <dbReference type="ARBA" id="ARBA00031966"/>
    </source>
</evidence>
<dbReference type="InterPro" id="IPR012337">
    <property type="entry name" value="RNaseH-like_sf"/>
</dbReference>
<dbReference type="GO" id="GO:0003887">
    <property type="term" value="F:DNA-directed DNA polymerase activity"/>
    <property type="evidence" value="ECO:0007669"/>
    <property type="project" value="UniProtKB-KW"/>
</dbReference>
<dbReference type="EMBL" id="BPQB01000001">
    <property type="protein sequence ID" value="GJE84934.1"/>
    <property type="molecule type" value="Genomic_DNA"/>
</dbReference>
<dbReference type="InterPro" id="IPR002297">
    <property type="entry name" value="DNA-dir_DNA_pol_A_mt"/>
</dbReference>
<dbReference type="GO" id="GO:0006264">
    <property type="term" value="P:mitochondrial DNA replication"/>
    <property type="evidence" value="ECO:0007669"/>
    <property type="project" value="InterPro"/>
</dbReference>
<dbReference type="InterPro" id="IPR001098">
    <property type="entry name" value="DNA-dir_DNA_pol_A_palm_dom"/>
</dbReference>
<dbReference type="OrthoDB" id="5588663at2759"/>
<evidence type="ECO:0000256" key="5">
    <source>
        <dbReference type="ARBA" id="ARBA00022679"/>
    </source>
</evidence>
<reference evidence="16 17" key="1">
    <citation type="submission" date="2021-08" db="EMBL/GenBank/DDBJ databases">
        <title>Draft Genome Sequence of Phanerochaete sordida strain YK-624.</title>
        <authorList>
            <person name="Mori T."/>
            <person name="Dohra H."/>
            <person name="Suzuki T."/>
            <person name="Kawagishi H."/>
            <person name="Hirai H."/>
        </authorList>
    </citation>
    <scope>NUCLEOTIDE SEQUENCE [LARGE SCALE GENOMIC DNA]</scope>
    <source>
        <strain evidence="16 17">YK-624</strain>
    </source>
</reference>
<evidence type="ECO:0000256" key="7">
    <source>
        <dbReference type="ARBA" id="ARBA00022705"/>
    </source>
</evidence>
<keyword evidence="9" id="KW-0239">DNA-directed DNA polymerase</keyword>
<evidence type="ECO:0000256" key="13">
    <source>
        <dbReference type="SAM" id="Coils"/>
    </source>
</evidence>
<keyword evidence="6" id="KW-0548">Nucleotidyltransferase</keyword>
<feature type="domain" description="DNA-directed DNA polymerase family A palm" evidence="15">
    <location>
        <begin position="918"/>
        <end position="1151"/>
    </location>
</feature>
<dbReference type="SMART" id="SM00482">
    <property type="entry name" value="POLAc"/>
    <property type="match status" value="1"/>
</dbReference>
<evidence type="ECO:0000256" key="6">
    <source>
        <dbReference type="ARBA" id="ARBA00022695"/>
    </source>
</evidence>
<feature type="compositionally biased region" description="Low complexity" evidence="14">
    <location>
        <begin position="30"/>
        <end position="41"/>
    </location>
</feature>
<keyword evidence="17" id="KW-1185">Reference proteome</keyword>
<evidence type="ECO:0000256" key="4">
    <source>
        <dbReference type="ARBA" id="ARBA00012417"/>
    </source>
</evidence>
<comment type="similarity">
    <text evidence="3">Belongs to the DNA polymerase type-A family.</text>
</comment>
<feature type="coiled-coil region" evidence="13">
    <location>
        <begin position="469"/>
        <end position="496"/>
    </location>
</feature>
<feature type="compositionally biased region" description="Polar residues" evidence="14">
    <location>
        <begin position="8"/>
        <end position="24"/>
    </location>
</feature>
<dbReference type="SUPFAM" id="SSF56672">
    <property type="entry name" value="DNA/RNA polymerases"/>
    <property type="match status" value="1"/>
</dbReference>
<comment type="cofactor">
    <cofactor evidence="1">
        <name>Mg(2+)</name>
        <dbReference type="ChEBI" id="CHEBI:18420"/>
    </cofactor>
</comment>
<evidence type="ECO:0000256" key="10">
    <source>
        <dbReference type="ARBA" id="ARBA00023125"/>
    </source>
</evidence>
<feature type="coiled-coil region" evidence="13">
    <location>
        <begin position="317"/>
        <end position="359"/>
    </location>
</feature>
<dbReference type="Pfam" id="PF18136">
    <property type="entry name" value="DNApol_Exo"/>
    <property type="match status" value="1"/>
</dbReference>
<keyword evidence="10" id="KW-0238">DNA-binding</keyword>
<evidence type="ECO:0000256" key="1">
    <source>
        <dbReference type="ARBA" id="ARBA00001946"/>
    </source>
</evidence>
<dbReference type="CDD" id="cd08641">
    <property type="entry name" value="DNA_pol_gammaA"/>
    <property type="match status" value="1"/>
</dbReference>
<keyword evidence="7" id="KW-0235">DNA replication</keyword>
<evidence type="ECO:0000256" key="8">
    <source>
        <dbReference type="ARBA" id="ARBA00022842"/>
    </source>
</evidence>
<dbReference type="SUPFAM" id="SSF53098">
    <property type="entry name" value="Ribonuclease H-like"/>
    <property type="match status" value="1"/>
</dbReference>
<keyword evidence="8" id="KW-0460">Magnesium</keyword>
<evidence type="ECO:0000256" key="3">
    <source>
        <dbReference type="ARBA" id="ARBA00007705"/>
    </source>
</evidence>
<dbReference type="InterPro" id="IPR047580">
    <property type="entry name" value="POLG_palm_dom"/>
</dbReference>
<organism evidence="16 17">
    <name type="scientific">Phanerochaete sordida</name>
    <dbReference type="NCBI Taxonomy" id="48140"/>
    <lineage>
        <taxon>Eukaryota</taxon>
        <taxon>Fungi</taxon>
        <taxon>Dikarya</taxon>
        <taxon>Basidiomycota</taxon>
        <taxon>Agaricomycotina</taxon>
        <taxon>Agaricomycetes</taxon>
        <taxon>Polyporales</taxon>
        <taxon>Phanerochaetaceae</taxon>
        <taxon>Phanerochaete</taxon>
    </lineage>
</organism>
<name>A0A9P3FZD7_9APHY</name>
<dbReference type="PANTHER" id="PTHR10267">
    <property type="entry name" value="DNA POLYMERASE SUBUNIT GAMMA-1"/>
    <property type="match status" value="1"/>
</dbReference>
<dbReference type="InterPro" id="IPR043502">
    <property type="entry name" value="DNA/RNA_pol_sf"/>
</dbReference>
<dbReference type="Proteomes" id="UP000703269">
    <property type="component" value="Unassembled WGS sequence"/>
</dbReference>
<sequence length="1336" mass="149208">MLAKLSNLPGSSRLLHTSRTNLVLQQKPLPASATPRRASAAAKKREEAKKEAEPATKPQRSDEPRHAKRNEVGVQLLSRRLHQQIFRNVSFPPPNEAFVRIARDHLQMHGLDPSQGSVLPDVGFTLPALQGRTLDEHFYRIGSVAAQPWLDLAKDLVSTELLPKPSPDEWCLEPGWTKYIPHPDGGNYHVHVPYPEHDGKPEQMLVFDVETMHEYSPYAIMACAATKNGWYSWVSPWLLGQTSETQQLIPLGDPSVPRVIVGHNVSYDRARILEEYSTVGTQNRFIDTMALHVAVKGISSHQRPAWMKYRKNKEMEIAQKEEAVDAVLKLLEETERQQQEEQDADKREELRRLKQAMEESLPQLMAGEEAEAELSSKRWEDITSANSLADVAKLHCNIEVDKTIRDDFGSRTREEILSKVESYLDYCSSDVFVTHAVYRKVLPGFLESCPSPVSFAGILTMGSALLTVNHEWERYIENAENTYKELEDKVKERLLELAHQAKDMMESEKWKEDVWLSQLDWTPKVAGKTRGIGVEHDASATGLAPEVSNTKSPMVPAWYAQFMSAGPSDAAITNRMLPYLLRLSVDGSPLVYDTKLGWHYLVDGEATRLPTAKSSKVVSVLSRSHGLKLLKDERLSSCNDDLTTALCSGDKDPATLKLVLALAKKTAKLSPKKVAKEQCLANLDWTPSEAPVADTEIPLTAPAKKSERPKPPAVHWPKWYWELAKPRKDFPPGSLDVTVRNRIAPILLRLSWQGWPLFHSREHGWTFRVDPGSDFQSRTLPLTFYDAADDALQESVLRGGYTFYKLPHKDGEKANVGSPLSKTFMKYAQDGTLTSPGDEAKDALDMNAQCSYWISARDRVLNQMVVWQKEQHKMGFSPGPGEKWGIIIPQVITMGTVTRRAIEKTWLTASNAKKNRVGSELKAMVRAPDGYAIVGADVDSEELWISSVMGDAQFGLHGATAIGWMTLEGTKAAGTDLHSKTASILGISRDQAKVFNYSRIYGAGMRHAVLLLLQANPGMLPEEAQKLAENLYASTKGKNTHRADIFGRKFWFGGTESFVFNKLEEIALSDRPQTPALGCGITYALSKEHLPAEFGSDYMTSRINWVVQSSGVDYLHLLIVSMDYLTKKYDIKARYLISVHDELRYLVKEEDKYRAALALQIANLWTRCMFAVKLGLDDLPQGVGFFSAVDIDRVLRKEVDMPCVTPSQPEPIPPGESLDIYKLLDKTGGTLQHDGSPMVEEPPPGDVPEGYKEPNYLAHRASNAAWLRAQATAEFAEIKALAQKAYGKKFPGKIGGGARGKKTKKPLDPKQLLERQQIGEIDLAEALAATVEWSRT</sequence>
<dbReference type="Gene3D" id="3.30.420.390">
    <property type="match status" value="2"/>
</dbReference>
<evidence type="ECO:0000259" key="15">
    <source>
        <dbReference type="SMART" id="SM00482"/>
    </source>
</evidence>
<protein>
    <recommendedName>
        <fullName evidence="4">DNA-directed DNA polymerase</fullName>
        <ecNumber evidence="4">2.7.7.7</ecNumber>
    </recommendedName>
    <alternativeName>
        <fullName evidence="12">Mitochondrial DNA polymerase catalytic subunit</fullName>
    </alternativeName>
</protein>
<dbReference type="GO" id="GO:0005760">
    <property type="term" value="C:gamma DNA polymerase complex"/>
    <property type="evidence" value="ECO:0007669"/>
    <property type="project" value="InterPro"/>
</dbReference>
<dbReference type="GO" id="GO:0003677">
    <property type="term" value="F:DNA binding"/>
    <property type="evidence" value="ECO:0007669"/>
    <property type="project" value="UniProtKB-KW"/>
</dbReference>
<dbReference type="Pfam" id="PF00476">
    <property type="entry name" value="DNA_pol_A"/>
    <property type="match status" value="1"/>
</dbReference>
<keyword evidence="13" id="KW-0175">Coiled coil</keyword>
<evidence type="ECO:0000313" key="16">
    <source>
        <dbReference type="EMBL" id="GJE84934.1"/>
    </source>
</evidence>
<dbReference type="Gene3D" id="1.10.150.20">
    <property type="entry name" value="5' to 3' exonuclease, C-terminal subdomain"/>
    <property type="match status" value="1"/>
</dbReference>
<evidence type="ECO:0000313" key="17">
    <source>
        <dbReference type="Proteomes" id="UP000703269"/>
    </source>
</evidence>
<comment type="subcellular location">
    <subcellularLocation>
        <location evidence="2">Mitochondrion</location>
    </subcellularLocation>
</comment>
<keyword evidence="11" id="KW-0496">Mitochondrion</keyword>
<evidence type="ECO:0000256" key="14">
    <source>
        <dbReference type="SAM" id="MobiDB-lite"/>
    </source>
</evidence>
<accession>A0A9P3FZD7</accession>
<keyword evidence="5" id="KW-0808">Transferase</keyword>
<dbReference type="GO" id="GO:0008408">
    <property type="term" value="F:3'-5' exonuclease activity"/>
    <property type="evidence" value="ECO:0007669"/>
    <property type="project" value="TreeGrafter"/>
</dbReference>